<dbReference type="AlphaFoldDB" id="A0A1E5V5H9"/>
<evidence type="ECO:0008006" key="3">
    <source>
        <dbReference type="Google" id="ProtNLM"/>
    </source>
</evidence>
<dbReference type="PANTHER" id="PTHR13318">
    <property type="entry name" value="PARTNER OF PAIRED, ISOFORM B-RELATED"/>
    <property type="match status" value="1"/>
</dbReference>
<evidence type="ECO:0000313" key="1">
    <source>
        <dbReference type="EMBL" id="OEL20412.1"/>
    </source>
</evidence>
<dbReference type="SMART" id="SM00367">
    <property type="entry name" value="LRR_CC"/>
    <property type="match status" value="4"/>
</dbReference>
<evidence type="ECO:0000313" key="2">
    <source>
        <dbReference type="Proteomes" id="UP000095767"/>
    </source>
</evidence>
<dbReference type="Proteomes" id="UP000095767">
    <property type="component" value="Unassembled WGS sequence"/>
</dbReference>
<keyword evidence="2" id="KW-1185">Reference proteome</keyword>
<dbReference type="PANTHER" id="PTHR13318:SF190">
    <property type="entry name" value="PARTNER OF PAIRED, ISOFORM B"/>
    <property type="match status" value="1"/>
</dbReference>
<comment type="caution">
    <text evidence="1">The sequence shown here is derived from an EMBL/GenBank/DDBJ whole genome shotgun (WGS) entry which is preliminary data.</text>
</comment>
<dbReference type="OrthoDB" id="550575at2759"/>
<protein>
    <recommendedName>
        <fullName evidence="3">F-box protein</fullName>
    </recommendedName>
</protein>
<reference evidence="1 2" key="1">
    <citation type="submission" date="2016-09" db="EMBL/GenBank/DDBJ databases">
        <title>The draft genome of Dichanthelium oligosanthes: A C3 panicoid grass species.</title>
        <authorList>
            <person name="Studer A.J."/>
            <person name="Schnable J.C."/>
            <person name="Brutnell T.P."/>
        </authorList>
    </citation>
    <scope>NUCLEOTIDE SEQUENCE [LARGE SCALE GENOMIC DNA]</scope>
    <source>
        <strain evidence="2">cv. Kellogg 1175</strain>
        <tissue evidence="1">Leaf</tissue>
    </source>
</reference>
<dbReference type="SUPFAM" id="SSF52047">
    <property type="entry name" value="RNI-like"/>
    <property type="match status" value="1"/>
</dbReference>
<dbReference type="Gene3D" id="3.80.10.10">
    <property type="entry name" value="Ribonuclease Inhibitor"/>
    <property type="match status" value="1"/>
</dbReference>
<dbReference type="InterPro" id="IPR032675">
    <property type="entry name" value="LRR_dom_sf"/>
</dbReference>
<dbReference type="GO" id="GO:0031146">
    <property type="term" value="P:SCF-dependent proteasomal ubiquitin-dependent protein catabolic process"/>
    <property type="evidence" value="ECO:0007669"/>
    <property type="project" value="TreeGrafter"/>
</dbReference>
<gene>
    <name evidence="1" type="ORF">BAE44_0018569</name>
</gene>
<dbReference type="Pfam" id="PF13516">
    <property type="entry name" value="LRR_6"/>
    <property type="match status" value="1"/>
</dbReference>
<dbReference type="InterPro" id="IPR006553">
    <property type="entry name" value="Leu-rich_rpt_Cys-con_subtyp"/>
</dbReference>
<dbReference type="InterPro" id="IPR001611">
    <property type="entry name" value="Leu-rich_rpt"/>
</dbReference>
<dbReference type="GO" id="GO:0019005">
    <property type="term" value="C:SCF ubiquitin ligase complex"/>
    <property type="evidence" value="ECO:0007669"/>
    <property type="project" value="TreeGrafter"/>
</dbReference>
<accession>A0A1E5V5H9</accession>
<dbReference type="EMBL" id="LWDX02050779">
    <property type="protein sequence ID" value="OEL20412.1"/>
    <property type="molecule type" value="Genomic_DNA"/>
</dbReference>
<dbReference type="STRING" id="888268.A0A1E5V5H9"/>
<sequence length="317" mass="34812">MAGSWRRKAAKVKAESWKRLADWVKTENGRLKAEIGRGREKNRLLPQSANWHPRVTSGSLGGRVLLSLSSVPHSKRRHLFPAPTQQPLDSLADELLFLVLDRVAAADPRVLKSFALASRACHAVESRHRRLLRLLRIDLIAAALARYPSASHLDFSLCARVPDAALAAVSGSSSSLRAIDLSRSWGFGAASLAALARACPDLADLDLSNGLDLGDALAAEVARMRRLNRLSLSCCKAVTDMGLSYVAVGCTNLRDLSLKWCLGLTDLGLQLLALKCKKLTTLDLSYTMVSPRRFLDSFHFCFDQGEGNFSYFLFCIY</sequence>
<name>A0A1E5V5H9_9POAL</name>
<proteinExistence type="predicted"/>
<organism evidence="1 2">
    <name type="scientific">Dichanthelium oligosanthes</name>
    <dbReference type="NCBI Taxonomy" id="888268"/>
    <lineage>
        <taxon>Eukaryota</taxon>
        <taxon>Viridiplantae</taxon>
        <taxon>Streptophyta</taxon>
        <taxon>Embryophyta</taxon>
        <taxon>Tracheophyta</taxon>
        <taxon>Spermatophyta</taxon>
        <taxon>Magnoliopsida</taxon>
        <taxon>Liliopsida</taxon>
        <taxon>Poales</taxon>
        <taxon>Poaceae</taxon>
        <taxon>PACMAD clade</taxon>
        <taxon>Panicoideae</taxon>
        <taxon>Panicodae</taxon>
        <taxon>Paniceae</taxon>
        <taxon>Dichantheliinae</taxon>
        <taxon>Dichanthelium</taxon>
    </lineage>
</organism>